<dbReference type="InParanoid" id="A0A369JKL0"/>
<accession>A0A369JKL0</accession>
<dbReference type="EMBL" id="LUEZ02000051">
    <property type="protein sequence ID" value="RDB22388.1"/>
    <property type="molecule type" value="Genomic_DNA"/>
</dbReference>
<organism evidence="1 2">
    <name type="scientific">Hypsizygus marmoreus</name>
    <name type="common">White beech mushroom</name>
    <name type="synonym">Agaricus marmoreus</name>
    <dbReference type="NCBI Taxonomy" id="39966"/>
    <lineage>
        <taxon>Eukaryota</taxon>
        <taxon>Fungi</taxon>
        <taxon>Dikarya</taxon>
        <taxon>Basidiomycota</taxon>
        <taxon>Agaricomycotina</taxon>
        <taxon>Agaricomycetes</taxon>
        <taxon>Agaricomycetidae</taxon>
        <taxon>Agaricales</taxon>
        <taxon>Tricholomatineae</taxon>
        <taxon>Lyophyllaceae</taxon>
        <taxon>Hypsizygus</taxon>
    </lineage>
</organism>
<keyword evidence="2" id="KW-1185">Reference proteome</keyword>
<name>A0A369JKL0_HYPMA</name>
<proteinExistence type="predicted"/>
<gene>
    <name evidence="1" type="ORF">Hypma_010462</name>
</gene>
<comment type="caution">
    <text evidence="1">The sequence shown here is derived from an EMBL/GenBank/DDBJ whole genome shotgun (WGS) entry which is preliminary data.</text>
</comment>
<evidence type="ECO:0000313" key="1">
    <source>
        <dbReference type="EMBL" id="RDB22388.1"/>
    </source>
</evidence>
<dbReference type="Proteomes" id="UP000076154">
    <property type="component" value="Unassembled WGS sequence"/>
</dbReference>
<sequence length="83" mass="9274">MDDVSLTTPDFDSFFLFKPNETLIDDIQPYLTLEDKNENTFAAELARLGHDRDQVEALSDVAPTENKSICAQLAAELKLGLED</sequence>
<reference evidence="1" key="1">
    <citation type="submission" date="2018-04" db="EMBL/GenBank/DDBJ databases">
        <title>Whole genome sequencing of Hypsizygus marmoreus.</title>
        <authorList>
            <person name="Choi I.-G."/>
            <person name="Min B."/>
            <person name="Kim J.-G."/>
            <person name="Kim S."/>
            <person name="Oh Y.-L."/>
            <person name="Kong W.-S."/>
            <person name="Park H."/>
            <person name="Jeong J."/>
            <person name="Song E.-S."/>
        </authorList>
    </citation>
    <scope>NUCLEOTIDE SEQUENCE [LARGE SCALE GENOMIC DNA]</scope>
    <source>
        <strain evidence="1">51987-8</strain>
    </source>
</reference>
<evidence type="ECO:0000313" key="2">
    <source>
        <dbReference type="Proteomes" id="UP000076154"/>
    </source>
</evidence>
<dbReference type="AlphaFoldDB" id="A0A369JKL0"/>
<protein>
    <submittedName>
        <fullName evidence="1">Uncharacterized protein</fullName>
    </submittedName>
</protein>